<proteinExistence type="predicted"/>
<reference evidence="2" key="1">
    <citation type="submission" date="2017-05" db="UniProtKB">
        <authorList>
            <consortium name="EnsemblMetazoa"/>
        </authorList>
    </citation>
    <scope>IDENTIFICATION</scope>
</reference>
<accession>A0A1X7V1C7</accession>
<sequence length="454" mass="51422">MAKKTQRKKRNIAAIIDEMISSEKCLLENEFDTTESIKEAEVPVIPGLSTQANDADDDSLTDQGAIVQGFNLIPASFKGYRLKLVANIVELLTGKCYSTKDLQRKMELLDNKHGEKLKGLGTPSLEQLWQTTVKMKEPYLKFLGPPVMNSCGKQLYEQYGSDDNGYRYYDQSADYLKASRKTYISRSLCELFAAAGHHAWCLFEGNAEIYNEMARLNKSGNAAKTSQYLSLTQDKGCGNLGSCDGNWKLSYPICMFDIQKEISGFSGQLNYVSTCPEQPEHEQAFCKEHINKAQSLNIPTTLKEYKEYKKKPNVTGLGQNVLAAASDCQGTSETILKFPELSTQLDDEDVNAKSSCNKDTGEKRRLQWWTRGHFFIIRGGGHIDNWQPLYQSEGPAQVFLIVLVWLIAAIKHLKRRNWKKFILSYDNMCHLDNLRVAKKELPLPGDQKYLRLDM</sequence>
<feature type="domain" description="CxC5 like cysteine cluster associated with KDZ" evidence="1">
    <location>
        <begin position="150"/>
        <end position="213"/>
    </location>
</feature>
<dbReference type="InterPro" id="IPR041539">
    <property type="entry name" value="CxC5"/>
</dbReference>
<protein>
    <recommendedName>
        <fullName evidence="1">CxC5 like cysteine cluster associated with KDZ domain-containing protein</fullName>
    </recommendedName>
</protein>
<dbReference type="InParanoid" id="A0A1X7V1C7"/>
<dbReference type="EnsemblMetazoa" id="Aqu2.1.34045_001">
    <property type="protein sequence ID" value="Aqu2.1.34045_001"/>
    <property type="gene ID" value="Aqu2.1.34045"/>
</dbReference>
<name>A0A1X7V1C7_AMPQE</name>
<dbReference type="Pfam" id="PF18718">
    <property type="entry name" value="CxC5"/>
    <property type="match status" value="1"/>
</dbReference>
<dbReference type="AlphaFoldDB" id="A0A1X7V1C7"/>
<evidence type="ECO:0000259" key="1">
    <source>
        <dbReference type="Pfam" id="PF18718"/>
    </source>
</evidence>
<dbReference type="OrthoDB" id="10011386at2759"/>
<evidence type="ECO:0000313" key="2">
    <source>
        <dbReference type="EnsemblMetazoa" id="Aqu2.1.34045_001"/>
    </source>
</evidence>
<organism evidence="2">
    <name type="scientific">Amphimedon queenslandica</name>
    <name type="common">Sponge</name>
    <dbReference type="NCBI Taxonomy" id="400682"/>
    <lineage>
        <taxon>Eukaryota</taxon>
        <taxon>Metazoa</taxon>
        <taxon>Porifera</taxon>
        <taxon>Demospongiae</taxon>
        <taxon>Heteroscleromorpha</taxon>
        <taxon>Haplosclerida</taxon>
        <taxon>Niphatidae</taxon>
        <taxon>Amphimedon</taxon>
    </lineage>
</organism>